<gene>
    <name evidence="2" type="ORF">UFOPK1433_00665</name>
    <name evidence="3" type="ORF">UFOPK1843_01060</name>
</gene>
<name>A0A6J6BXM8_9ZZZZ</name>
<evidence type="ECO:0000256" key="1">
    <source>
        <dbReference type="SAM" id="Phobius"/>
    </source>
</evidence>
<keyword evidence="1" id="KW-1133">Transmembrane helix</keyword>
<keyword evidence="1" id="KW-0472">Membrane</keyword>
<sequence>MNFTKIARLSAALTIGVLASLTPAQMAAATGTTTLSYNFDAPGQLANDFQSYVASGTVDQVSDGGISNSGSISTHDDAANAVFQPKAKFTIGPVGSSYSFSSFMKSTGPNGYSGFGFTATTPSAATDSNVNGGPFRPIDALGISVHGGGYVFHNENVNTGANWDVDTEGVTTVKKTTNPDLLGTFSPDDWYRIIFTIDRTTQTTFDIGVEVFPCNSAGVLVADTPEASFRMLNQAAPTLLAADYIYSYINFSGFRVTNFDNFATTVGGGVVVEGAPEGSLSGDIPTDDVSDDLANTGGSAEGLADVAALALVMIGLGLIVIRSKRRSTRN</sequence>
<accession>A0A6J6BXM8</accession>
<evidence type="ECO:0000313" key="2">
    <source>
        <dbReference type="EMBL" id="CAB4543941.1"/>
    </source>
</evidence>
<dbReference type="AlphaFoldDB" id="A0A6J6BXM8"/>
<protein>
    <submittedName>
        <fullName evidence="2">Unannotated protein</fullName>
    </submittedName>
</protein>
<reference evidence="2" key="1">
    <citation type="submission" date="2020-05" db="EMBL/GenBank/DDBJ databases">
        <authorList>
            <person name="Chiriac C."/>
            <person name="Salcher M."/>
            <person name="Ghai R."/>
            <person name="Kavagutti S V."/>
        </authorList>
    </citation>
    <scope>NUCLEOTIDE SEQUENCE</scope>
</reference>
<organism evidence="2">
    <name type="scientific">freshwater metagenome</name>
    <dbReference type="NCBI Taxonomy" id="449393"/>
    <lineage>
        <taxon>unclassified sequences</taxon>
        <taxon>metagenomes</taxon>
        <taxon>ecological metagenomes</taxon>
    </lineage>
</organism>
<evidence type="ECO:0000313" key="3">
    <source>
        <dbReference type="EMBL" id="CAB4614938.1"/>
    </source>
</evidence>
<dbReference type="EMBL" id="CAEZSN010000065">
    <property type="protein sequence ID" value="CAB4543941.1"/>
    <property type="molecule type" value="Genomic_DNA"/>
</dbReference>
<proteinExistence type="predicted"/>
<keyword evidence="1" id="KW-0812">Transmembrane</keyword>
<dbReference type="EMBL" id="CAEZUR010000103">
    <property type="protein sequence ID" value="CAB4614938.1"/>
    <property type="molecule type" value="Genomic_DNA"/>
</dbReference>
<feature type="transmembrane region" description="Helical" evidence="1">
    <location>
        <begin position="302"/>
        <end position="321"/>
    </location>
</feature>